<dbReference type="RefSeq" id="WP_213493691.1">
    <property type="nucleotide sequence ID" value="NZ_CP074694.1"/>
</dbReference>
<sequence>MTPTEAIGELNGVLAHLWMIRTFLKHAEEIQDDAEMLEVPRTLYDSIRAVEPSFLSGDYAKYLRRLRGKLPKLRKVADYYSANYKNFSPHTNYEMAAQSLNASLKRLEDIFAQLKLETVNEVTVDTEDQ</sequence>
<proteinExistence type="predicted"/>
<keyword evidence="2" id="KW-1185">Reference proteome</keyword>
<dbReference type="AlphaFoldDB" id="A0A8E6ERX8"/>
<accession>A0A8E6ERX8</accession>
<protein>
    <submittedName>
        <fullName evidence="1">Uncharacterized protein</fullName>
    </submittedName>
</protein>
<gene>
    <name evidence="1" type="ORF">KIH39_13095</name>
</gene>
<dbReference type="Proteomes" id="UP000676194">
    <property type="component" value="Chromosome"/>
</dbReference>
<dbReference type="EMBL" id="CP074694">
    <property type="protein sequence ID" value="QVL29809.1"/>
    <property type="molecule type" value="Genomic_DNA"/>
</dbReference>
<dbReference type="KEGG" id="tsph:KIH39_13095"/>
<reference evidence="1" key="1">
    <citation type="submission" date="2021-05" db="EMBL/GenBank/DDBJ databases">
        <title>Complete genome sequence of the cellulolytic planctomycete Telmatocola sphagniphila SP2T and characterization of the first cellulase from planctomycetes.</title>
        <authorList>
            <person name="Rakitin A.L."/>
            <person name="Beletsky A.V."/>
            <person name="Naumoff D.G."/>
            <person name="Kulichevskaya I.S."/>
            <person name="Mardanov A.V."/>
            <person name="Ravin N.V."/>
            <person name="Dedysh S.N."/>
        </authorList>
    </citation>
    <scope>NUCLEOTIDE SEQUENCE</scope>
    <source>
        <strain evidence="1">SP2T</strain>
    </source>
</reference>
<evidence type="ECO:0000313" key="1">
    <source>
        <dbReference type="EMBL" id="QVL29809.1"/>
    </source>
</evidence>
<evidence type="ECO:0000313" key="2">
    <source>
        <dbReference type="Proteomes" id="UP000676194"/>
    </source>
</evidence>
<name>A0A8E6ERX8_9BACT</name>
<organism evidence="1 2">
    <name type="scientific">Telmatocola sphagniphila</name>
    <dbReference type="NCBI Taxonomy" id="1123043"/>
    <lineage>
        <taxon>Bacteria</taxon>
        <taxon>Pseudomonadati</taxon>
        <taxon>Planctomycetota</taxon>
        <taxon>Planctomycetia</taxon>
        <taxon>Gemmatales</taxon>
        <taxon>Gemmataceae</taxon>
    </lineage>
</organism>